<evidence type="ECO:0000313" key="1">
    <source>
        <dbReference type="EMBL" id="RFN43320.1"/>
    </source>
</evidence>
<gene>
    <name evidence="1" type="ORF">FIE12Z_12448</name>
</gene>
<dbReference type="AlphaFoldDB" id="A0A395M623"/>
<comment type="caution">
    <text evidence="1">The sequence shown here is derived from an EMBL/GenBank/DDBJ whole genome shotgun (WGS) entry which is preliminary data.</text>
</comment>
<dbReference type="Proteomes" id="UP000265631">
    <property type="component" value="Unassembled WGS sequence"/>
</dbReference>
<dbReference type="EMBL" id="PXXK01000594">
    <property type="protein sequence ID" value="RFN43320.1"/>
    <property type="molecule type" value="Genomic_DNA"/>
</dbReference>
<dbReference type="PANTHER" id="PTHR40788">
    <property type="entry name" value="CLR5 DOMAIN-CONTAINING PROTEIN-RELATED"/>
    <property type="match status" value="1"/>
</dbReference>
<proteinExistence type="predicted"/>
<accession>A0A395M623</accession>
<sequence>MEASSSEMIRELHGDLKRKWKAHGPKVETAWRSFNKSQRAKCMKAGAMEGQVLKHSRDALLGNVCKFIPEWNLEDVTDPESNLFLDVLKHRATTSLSEQYRNGHNGTAGDLDLIDEMARTRNLRHIDDFKNCFTVFYESQYGFSFCVTDGQNVKEVLSGMESAIQQRYIIPQSLGELILQRQLYLLQALNIMIEDVLDQGSKTRDRSQLAKNSKHATAPISNSVSKQVNVKLNSQELSVIASDQKTSLQEYLSLLRTEPTVLCSGVNVEFFSRPELVPDEKGRSLPVYTDRYVGPAVFETIHHAVQGIAIWESITRLLDLLERPSTDKLYKSTVLQELANMCHFEYARTQALFRRQVSTGTGSKWFKRLSNVNDRGGNAKVSMKGNPEELTRSDPQLHYLLRLCQPETTITKAVEWMQKLTDLYKAHPLEEKLYERESRTLYDMAAIIVFVQDLSAVYSTPSSSRKKGTLLVAGLQEVDAALGQIKKEVDLRDFAAPIDNLLEPGVSQKALEALDRFVIEKTGTKIESLYQDELEKAFQDIEEQYQKAKEKSNKDTKADFVPINTAPIDAKDQIETRRQKEKTRPQHSSIYAITMTTESAEENETVKPPQPVKVSSSTAQVFAILFDKAQSRGSVSWTSFEAAMSELGFSVLPRFGSVYTFRPSEDMDIKRPVNFHRPHQSQIEGYMVLIFARRLSRAYGWSENSFITE</sequence>
<dbReference type="STRING" id="2594813.A0A395M623"/>
<organism evidence="1 2">
    <name type="scientific">Fusarium flagelliforme</name>
    <dbReference type="NCBI Taxonomy" id="2675880"/>
    <lineage>
        <taxon>Eukaryota</taxon>
        <taxon>Fungi</taxon>
        <taxon>Dikarya</taxon>
        <taxon>Ascomycota</taxon>
        <taxon>Pezizomycotina</taxon>
        <taxon>Sordariomycetes</taxon>
        <taxon>Hypocreomycetidae</taxon>
        <taxon>Hypocreales</taxon>
        <taxon>Nectriaceae</taxon>
        <taxon>Fusarium</taxon>
        <taxon>Fusarium incarnatum-equiseti species complex</taxon>
    </lineage>
</organism>
<reference evidence="1 2" key="1">
    <citation type="journal article" date="2018" name="PLoS Pathog.">
        <title>Evolution of structural diversity of trichothecenes, a family of toxins produced by plant pathogenic and entomopathogenic fungi.</title>
        <authorList>
            <person name="Proctor R.H."/>
            <person name="McCormick S.P."/>
            <person name="Kim H.S."/>
            <person name="Cardoza R.E."/>
            <person name="Stanley A.M."/>
            <person name="Lindo L."/>
            <person name="Kelly A."/>
            <person name="Brown D.W."/>
            <person name="Lee T."/>
            <person name="Vaughan M.M."/>
            <person name="Alexander N.J."/>
            <person name="Busman M."/>
            <person name="Gutierrez S."/>
        </authorList>
    </citation>
    <scope>NUCLEOTIDE SEQUENCE [LARGE SCALE GENOMIC DNA]</scope>
    <source>
        <strain evidence="1 2">NRRL 13405</strain>
    </source>
</reference>
<evidence type="ECO:0000313" key="2">
    <source>
        <dbReference type="Proteomes" id="UP000265631"/>
    </source>
</evidence>
<name>A0A395M623_9HYPO</name>
<protein>
    <submittedName>
        <fullName evidence="1">Ipa protein</fullName>
    </submittedName>
</protein>
<keyword evidence="2" id="KW-1185">Reference proteome</keyword>
<dbReference type="PANTHER" id="PTHR40788:SF1">
    <property type="entry name" value="IPA PROTEIN"/>
    <property type="match status" value="1"/>
</dbReference>